<dbReference type="EMBL" id="GBHO01026585">
    <property type="protein sequence ID" value="JAG17019.1"/>
    <property type="molecule type" value="Transcribed_RNA"/>
</dbReference>
<comment type="catalytic activity">
    <reaction evidence="14">
        <text>heptanedioate(in) + 2-oxoglutarate(out) = heptanedioate(out) + 2-oxoglutarate(in)</text>
        <dbReference type="Rhea" id="RHEA:71759"/>
        <dbReference type="ChEBI" id="CHEBI:16810"/>
        <dbReference type="ChEBI" id="CHEBI:36165"/>
    </reaction>
</comment>
<evidence type="ECO:0000256" key="20">
    <source>
        <dbReference type="PROSITE-ProRule" id="PRU00282"/>
    </source>
</evidence>
<comment type="catalytic activity">
    <reaction evidence="15">
        <text>citrate(in) + 2-oxoglutarate(out) = citrate(out) + 2-oxoglutarate(in)</text>
        <dbReference type="Rhea" id="RHEA:71763"/>
        <dbReference type="ChEBI" id="CHEBI:16810"/>
        <dbReference type="ChEBI" id="CHEBI:16947"/>
    </reaction>
</comment>
<evidence type="ECO:0000256" key="22">
    <source>
        <dbReference type="SAM" id="Phobius"/>
    </source>
</evidence>
<organism evidence="23">
    <name type="scientific">Lygus hesperus</name>
    <name type="common">Western plant bug</name>
    <dbReference type="NCBI Taxonomy" id="30085"/>
    <lineage>
        <taxon>Eukaryota</taxon>
        <taxon>Metazoa</taxon>
        <taxon>Ecdysozoa</taxon>
        <taxon>Arthropoda</taxon>
        <taxon>Hexapoda</taxon>
        <taxon>Insecta</taxon>
        <taxon>Pterygota</taxon>
        <taxon>Neoptera</taxon>
        <taxon>Paraneoptera</taxon>
        <taxon>Hemiptera</taxon>
        <taxon>Heteroptera</taxon>
        <taxon>Panheteroptera</taxon>
        <taxon>Cimicomorpha</taxon>
        <taxon>Miridae</taxon>
        <taxon>Mirini</taxon>
        <taxon>Lygus</taxon>
    </lineage>
</organism>
<dbReference type="GO" id="GO:0055085">
    <property type="term" value="P:transmembrane transport"/>
    <property type="evidence" value="ECO:0007669"/>
    <property type="project" value="InterPro"/>
</dbReference>
<evidence type="ECO:0000256" key="3">
    <source>
        <dbReference type="ARBA" id="ARBA00022448"/>
    </source>
</evidence>
<comment type="catalytic activity">
    <reaction evidence="18">
        <text>glutarate(in) + 2-oxoglutarate(out) = glutarate(out) + 2-oxoglutarate(in)</text>
        <dbReference type="Rhea" id="RHEA:71751"/>
        <dbReference type="ChEBI" id="CHEBI:16810"/>
        <dbReference type="ChEBI" id="CHEBI:30921"/>
    </reaction>
</comment>
<comment type="catalytic activity">
    <reaction evidence="10">
        <text>2-oxoadipate(in) + 2-oxoglutarate(out) = 2-oxoadipate(out) + 2-oxoglutarate(in)</text>
        <dbReference type="Rhea" id="RHEA:71739"/>
        <dbReference type="ChEBI" id="CHEBI:16810"/>
        <dbReference type="ChEBI" id="CHEBI:57499"/>
    </reaction>
</comment>
<evidence type="ECO:0000256" key="21">
    <source>
        <dbReference type="RuleBase" id="RU000488"/>
    </source>
</evidence>
<evidence type="ECO:0000256" key="1">
    <source>
        <dbReference type="ARBA" id="ARBA00004448"/>
    </source>
</evidence>
<dbReference type="AlphaFoldDB" id="A0A0A9XAJ6"/>
<evidence type="ECO:0000256" key="2">
    <source>
        <dbReference type="ARBA" id="ARBA00006375"/>
    </source>
</evidence>
<proteinExistence type="inferred from homology"/>
<evidence type="ECO:0000256" key="14">
    <source>
        <dbReference type="ARBA" id="ARBA00047537"/>
    </source>
</evidence>
<keyword evidence="3 21" id="KW-0813">Transport</keyword>
<feature type="repeat" description="Solcar" evidence="20">
    <location>
        <begin position="301"/>
        <end position="393"/>
    </location>
</feature>
<evidence type="ECO:0000256" key="4">
    <source>
        <dbReference type="ARBA" id="ARBA00022692"/>
    </source>
</evidence>
<feature type="non-terminal residue" evidence="23">
    <location>
        <position position="1"/>
    </location>
</feature>
<comment type="similarity">
    <text evidence="2 21">Belongs to the mitochondrial carrier (TC 2.A.29) family.</text>
</comment>
<dbReference type="InterPro" id="IPR018108">
    <property type="entry name" value="MCP_transmembrane"/>
</dbReference>
<gene>
    <name evidence="23" type="primary">ODC2_1</name>
    <name evidence="23" type="ORF">CM83_50455</name>
</gene>
<evidence type="ECO:0000256" key="11">
    <source>
        <dbReference type="ARBA" id="ARBA00039747"/>
    </source>
</evidence>
<keyword evidence="7 22" id="KW-1133">Transmembrane helix</keyword>
<feature type="repeat" description="Solcar" evidence="20">
    <location>
        <begin position="113"/>
        <end position="196"/>
    </location>
</feature>
<evidence type="ECO:0000256" key="17">
    <source>
        <dbReference type="ARBA" id="ARBA00048581"/>
    </source>
</evidence>
<evidence type="ECO:0000256" key="10">
    <source>
        <dbReference type="ARBA" id="ARBA00036018"/>
    </source>
</evidence>
<evidence type="ECO:0000256" key="8">
    <source>
        <dbReference type="ARBA" id="ARBA00023128"/>
    </source>
</evidence>
<evidence type="ECO:0000256" key="9">
    <source>
        <dbReference type="ARBA" id="ARBA00023136"/>
    </source>
</evidence>
<comment type="catalytic activity">
    <reaction evidence="16">
        <text>L-2-aminoadipate(in) + 2-oxoglutarate(out) = L-2-aminoadipate(out) + 2-oxoglutarate(in)</text>
        <dbReference type="Rhea" id="RHEA:71747"/>
        <dbReference type="ChEBI" id="CHEBI:16810"/>
        <dbReference type="ChEBI" id="CHEBI:58672"/>
    </reaction>
</comment>
<dbReference type="InterPro" id="IPR023395">
    <property type="entry name" value="MCP_dom_sf"/>
</dbReference>
<accession>A0A0A9XAJ6</accession>
<comment type="catalytic activity">
    <reaction evidence="17">
        <text>2-oxoheptanedioate(in) + 2-oxoglutarate(out) = 2-oxoheptanedioate(out) + 2-oxoglutarate(in)</text>
        <dbReference type="Rhea" id="RHEA:71755"/>
        <dbReference type="ChEBI" id="CHEBI:16810"/>
        <dbReference type="ChEBI" id="CHEBI:72701"/>
    </reaction>
</comment>
<evidence type="ECO:0000313" key="23">
    <source>
        <dbReference type="EMBL" id="JAG17019.1"/>
    </source>
</evidence>
<comment type="subcellular location">
    <subcellularLocation>
        <location evidence="1">Mitochondrion inner membrane</location>
        <topology evidence="1">Multi-pass membrane protein</topology>
    </subcellularLocation>
</comment>
<keyword evidence="9 20" id="KW-0472">Membrane</keyword>
<feature type="repeat" description="Solcar" evidence="20">
    <location>
        <begin position="205"/>
        <end position="290"/>
    </location>
</feature>
<reference evidence="23" key="1">
    <citation type="journal article" date="2014" name="PLoS ONE">
        <title>Transcriptome-Based Identification of ABC Transporters in the Western Tarnished Plant Bug Lygus hesperus.</title>
        <authorList>
            <person name="Hull J.J."/>
            <person name="Chaney K."/>
            <person name="Geib S.M."/>
            <person name="Fabrick J.A."/>
            <person name="Brent C.S."/>
            <person name="Walsh D."/>
            <person name="Lavine L.C."/>
        </authorList>
    </citation>
    <scope>NUCLEOTIDE SEQUENCE</scope>
</reference>
<dbReference type="InterPro" id="IPR002067">
    <property type="entry name" value="MCP"/>
</dbReference>
<keyword evidence="5" id="KW-0677">Repeat</keyword>
<keyword evidence="6" id="KW-0999">Mitochondrion inner membrane</keyword>
<dbReference type="Gene3D" id="1.50.40.10">
    <property type="entry name" value="Mitochondrial carrier domain"/>
    <property type="match status" value="2"/>
</dbReference>
<evidence type="ECO:0000256" key="6">
    <source>
        <dbReference type="ARBA" id="ARBA00022792"/>
    </source>
</evidence>
<dbReference type="PANTHER" id="PTHR46356">
    <property type="entry name" value="MITOCHONDRIAL 2-OXODICARBOXYLATE CARRIER"/>
    <property type="match status" value="1"/>
</dbReference>
<feature type="transmembrane region" description="Helical" evidence="22">
    <location>
        <begin position="33"/>
        <end position="52"/>
    </location>
</feature>
<evidence type="ECO:0000256" key="19">
    <source>
        <dbReference type="ARBA" id="ARBA00048998"/>
    </source>
</evidence>
<keyword evidence="8" id="KW-0496">Mitochondrion</keyword>
<reference evidence="23" key="2">
    <citation type="submission" date="2014-07" db="EMBL/GenBank/DDBJ databases">
        <authorList>
            <person name="Hull J."/>
        </authorList>
    </citation>
    <scope>NUCLEOTIDE SEQUENCE</scope>
</reference>
<dbReference type="PRINTS" id="PR00926">
    <property type="entry name" value="MITOCARRIER"/>
</dbReference>
<dbReference type="SUPFAM" id="SSF103506">
    <property type="entry name" value="Mitochondrial carrier"/>
    <property type="match status" value="1"/>
</dbReference>
<evidence type="ECO:0000256" key="18">
    <source>
        <dbReference type="ARBA" id="ARBA00048920"/>
    </source>
</evidence>
<comment type="catalytic activity">
    <reaction evidence="19">
        <text>hexanedioate(in) + 2-oxoglutarate(out) = hexanedioate(out) + 2-oxoglutarate(in)</text>
        <dbReference type="Rhea" id="RHEA:71743"/>
        <dbReference type="ChEBI" id="CHEBI:16810"/>
        <dbReference type="ChEBI" id="CHEBI:17128"/>
    </reaction>
</comment>
<evidence type="ECO:0000256" key="13">
    <source>
        <dbReference type="ARBA" id="ARBA00046087"/>
    </source>
</evidence>
<evidence type="ECO:0000256" key="7">
    <source>
        <dbReference type="ARBA" id="ARBA00022989"/>
    </source>
</evidence>
<protein>
    <recommendedName>
        <fullName evidence="11">Mitochondrial 2-oxodicarboxylate carrier</fullName>
    </recommendedName>
    <alternativeName>
        <fullName evidence="12">Solute carrier family 25 member 21</fullName>
    </alternativeName>
</protein>
<dbReference type="InterPro" id="IPR051752">
    <property type="entry name" value="Mito_2-oxodicarb_carrier"/>
</dbReference>
<dbReference type="PROSITE" id="PS50920">
    <property type="entry name" value="SOLCAR"/>
    <property type="match status" value="3"/>
</dbReference>
<keyword evidence="4 20" id="KW-0812">Transmembrane</keyword>
<dbReference type="PANTHER" id="PTHR46356:SF1">
    <property type="entry name" value="MITOCHONDRIAL 2-OXODICARBOXYLATE CARRIER"/>
    <property type="match status" value="1"/>
</dbReference>
<dbReference type="Pfam" id="PF00153">
    <property type="entry name" value="Mito_carr"/>
    <property type="match status" value="3"/>
</dbReference>
<evidence type="ECO:0000256" key="16">
    <source>
        <dbReference type="ARBA" id="ARBA00048303"/>
    </source>
</evidence>
<sequence>FTHVHIRVCFRYTCCLLAHTPSFRTLYRYSISFPYSFLLYFLFIFIFLFIFYPHSTLHGRIHKVLWGLCVFAQVWLSARVHCIVRIDPHTHQQPMQQSSTIVSKKTTAIRTDVPFWKQLVAGGGAGIAEILLMYPTDVMKTRAQVVSKRTPIVETFVNILRTEGLGTFYRGITSPIVAEAPKRAVKFSCNERYKSLFVNPTTNTMSNFGAVAAGSLAGVTEAFVNCPFEVIKVRMQTDAVAYATTFRCLTQILRSDKPLANLYKGIESHVWRNATWNGAYFGLIGTLRNLYPTTNLVTDNQKTLHTLAIGTFAGGFASCLSTPFDVVKSRMQQQQQLRQLSGGFHYRYTIPSLVHIAMHESPANLYKGLYLRLLRLAPGGGVMVLVFDRITEFLQDF</sequence>
<comment type="function">
    <text evidence="13">Transports dicarboxylates across the inner membranes of mitochondria by a counter-exchange mechanism. Can transport 2-oxoadipate (2-oxohexanedioate), 2-oxoglutarate, adipate (hexanedioate), glutarate, and to a lesser extent, pimelate (heptanedioate), 2-oxopimelate (2-oxoheptanedioate), 2-aminoadipate (2-aminohexanedioate), oxaloacetate, and citrate. Plays a central role in catabolism of lysine, hydroxylysine, and tryptophan, by transporting common metabolite intermediates (such as 2-oxoadipate) into the mitochondria, where it is converted into acetyl-CoA and can enter the citric acid (TCA) cycle.</text>
</comment>
<name>A0A0A9XAJ6_LYGHE</name>
<dbReference type="GO" id="GO:0005743">
    <property type="term" value="C:mitochondrial inner membrane"/>
    <property type="evidence" value="ECO:0007669"/>
    <property type="project" value="UniProtKB-SubCell"/>
</dbReference>
<evidence type="ECO:0000256" key="15">
    <source>
        <dbReference type="ARBA" id="ARBA00048003"/>
    </source>
</evidence>
<evidence type="ECO:0000256" key="5">
    <source>
        <dbReference type="ARBA" id="ARBA00022737"/>
    </source>
</evidence>
<evidence type="ECO:0000256" key="12">
    <source>
        <dbReference type="ARBA" id="ARBA00041874"/>
    </source>
</evidence>